<keyword evidence="7 8" id="KW-0472">Membrane</keyword>
<dbReference type="EMBL" id="ATCF01000012">
    <property type="protein sequence ID" value="EPE00170.1"/>
    <property type="molecule type" value="Genomic_DNA"/>
</dbReference>
<dbReference type="Proteomes" id="UP000014400">
    <property type="component" value="Unassembled WGS sequence"/>
</dbReference>
<evidence type="ECO:0000313" key="10">
    <source>
        <dbReference type="EMBL" id="EPE00170.1"/>
    </source>
</evidence>
<dbReference type="Gene3D" id="3.40.1710.10">
    <property type="entry name" value="abc type-2 transporter like domain"/>
    <property type="match status" value="1"/>
</dbReference>
<dbReference type="Pfam" id="PF12698">
    <property type="entry name" value="ABC2_membrane_3"/>
    <property type="match status" value="1"/>
</dbReference>
<dbReference type="PANTHER" id="PTHR30294">
    <property type="entry name" value="MEMBRANE COMPONENT OF ABC TRANSPORTER YHHJ-RELATED"/>
    <property type="match status" value="1"/>
</dbReference>
<dbReference type="InterPro" id="IPR013525">
    <property type="entry name" value="ABC2_TM"/>
</dbReference>
<keyword evidence="6 8" id="KW-1133">Transmembrane helix</keyword>
<keyword evidence="11" id="KW-1185">Reference proteome</keyword>
<feature type="transmembrane region" description="Helical" evidence="8">
    <location>
        <begin position="185"/>
        <end position="208"/>
    </location>
</feature>
<dbReference type="PATRIC" id="fig|1203554.3.peg.918"/>
<name>S3CI20_9BURK</name>
<feature type="transmembrane region" description="Helical" evidence="8">
    <location>
        <begin position="296"/>
        <end position="315"/>
    </location>
</feature>
<dbReference type="HOGENOM" id="CLU_039483_8_3_4"/>
<keyword evidence="4" id="KW-1003">Cell membrane</keyword>
<protein>
    <recommendedName>
        <fullName evidence="9">ABC transmembrane type-2 domain-containing protein</fullName>
    </recommendedName>
</protein>
<evidence type="ECO:0000256" key="4">
    <source>
        <dbReference type="ARBA" id="ARBA00022475"/>
    </source>
</evidence>
<dbReference type="STRING" id="1203554.HMPREF1476_00899"/>
<dbReference type="RefSeq" id="WP_016474222.1">
    <property type="nucleotide sequence ID" value="NZ_KE150480.1"/>
</dbReference>
<dbReference type="InterPro" id="IPR051449">
    <property type="entry name" value="ABC-2_transporter_component"/>
</dbReference>
<evidence type="ECO:0000256" key="8">
    <source>
        <dbReference type="SAM" id="Phobius"/>
    </source>
</evidence>
<comment type="subcellular location">
    <subcellularLocation>
        <location evidence="1">Cell membrane</location>
        <topology evidence="1">Multi-pass membrane protein</topology>
    </subcellularLocation>
</comment>
<sequence length="380" mass="41635">MMIRQSLQNIWAAFTASLLRLKALSKKELITLLLDPSIRRILFVPILAQSILFGYGATFNLEEAPYVLYDASQTPDSRALSARLEANRIFKRAAQVPSAQAFTAAVADGRALVGFWIPEDFAQKLARGETAPVYVAADARNTTTANVAVGYAAAIIEEFNASRQVRSVLELKDRYRYNENGITRWNIMTGLILGLAMIQVMLLAGLAVSREREEGSFDMMLMTPLTPVEILIGKAVPPIVIGVLQSAMIFAVCRWWFDIPFAGSLALLFGVVLLFAASIVGLALMISAWAQTLQQSVVACFILLLPSLVLSGLMTPTAAMPEWMQTITILNPVRYGILVVRMIYFENAGISEIAPYLWPMTLIAAASVPGAVWLFGRKVA</sequence>
<comment type="similarity">
    <text evidence="2">Belongs to the ABC-2 integral membrane protein family.</text>
</comment>
<evidence type="ECO:0000259" key="9">
    <source>
        <dbReference type="PROSITE" id="PS51012"/>
    </source>
</evidence>
<keyword evidence="5 8" id="KW-0812">Transmembrane</keyword>
<proteinExistence type="inferred from homology"/>
<keyword evidence="3" id="KW-0813">Transport</keyword>
<feature type="transmembrane region" description="Helical" evidence="8">
    <location>
        <begin position="356"/>
        <end position="376"/>
    </location>
</feature>
<reference evidence="10 11" key="1">
    <citation type="submission" date="2013-04" db="EMBL/GenBank/DDBJ databases">
        <title>The Genome Sequence of Sutterella wadsworthensis HGA0223.</title>
        <authorList>
            <consortium name="The Broad Institute Genomics Platform"/>
            <person name="Earl A."/>
            <person name="Ward D."/>
            <person name="Feldgarden M."/>
            <person name="Gevers D."/>
            <person name="Schmidt T.M."/>
            <person name="Dover J."/>
            <person name="Dai D."/>
            <person name="Walker B."/>
            <person name="Young S."/>
            <person name="Zeng Q."/>
            <person name="Gargeya S."/>
            <person name="Fitzgerald M."/>
            <person name="Haas B."/>
            <person name="Abouelleil A."/>
            <person name="Allen A.W."/>
            <person name="Alvarado L."/>
            <person name="Arachchi H.M."/>
            <person name="Berlin A.M."/>
            <person name="Chapman S.B."/>
            <person name="Gainer-Dewar J."/>
            <person name="Goldberg J."/>
            <person name="Griggs A."/>
            <person name="Gujja S."/>
            <person name="Hansen M."/>
            <person name="Howarth C."/>
            <person name="Imamovic A."/>
            <person name="Ireland A."/>
            <person name="Larimer J."/>
            <person name="McCowan C."/>
            <person name="Murphy C."/>
            <person name="Pearson M."/>
            <person name="Poon T.W."/>
            <person name="Priest M."/>
            <person name="Roberts A."/>
            <person name="Saif S."/>
            <person name="Shea T."/>
            <person name="Sisk P."/>
            <person name="Sykes S."/>
            <person name="Wortman J."/>
            <person name="Nusbaum C."/>
            <person name="Birren B."/>
        </authorList>
    </citation>
    <scope>NUCLEOTIDE SEQUENCE [LARGE SCALE GENOMIC DNA]</scope>
    <source>
        <strain evidence="10 11">HGA0223</strain>
    </source>
</reference>
<evidence type="ECO:0000256" key="7">
    <source>
        <dbReference type="ARBA" id="ARBA00023136"/>
    </source>
</evidence>
<dbReference type="PANTHER" id="PTHR30294:SF44">
    <property type="entry name" value="MULTIDRUG ABC TRANSPORTER PERMEASE YBHR-RELATED"/>
    <property type="match status" value="1"/>
</dbReference>
<evidence type="ECO:0000256" key="2">
    <source>
        <dbReference type="ARBA" id="ARBA00007783"/>
    </source>
</evidence>
<evidence type="ECO:0000256" key="1">
    <source>
        <dbReference type="ARBA" id="ARBA00004651"/>
    </source>
</evidence>
<dbReference type="GO" id="GO:0140359">
    <property type="term" value="F:ABC-type transporter activity"/>
    <property type="evidence" value="ECO:0007669"/>
    <property type="project" value="InterPro"/>
</dbReference>
<dbReference type="InterPro" id="IPR047817">
    <property type="entry name" value="ABC2_TM_bact-type"/>
</dbReference>
<dbReference type="AlphaFoldDB" id="S3CI20"/>
<evidence type="ECO:0000256" key="5">
    <source>
        <dbReference type="ARBA" id="ARBA00022692"/>
    </source>
</evidence>
<organism evidence="10 11">
    <name type="scientific">Sutterella wadsworthensis HGA0223</name>
    <dbReference type="NCBI Taxonomy" id="1203554"/>
    <lineage>
        <taxon>Bacteria</taxon>
        <taxon>Pseudomonadati</taxon>
        <taxon>Pseudomonadota</taxon>
        <taxon>Betaproteobacteria</taxon>
        <taxon>Burkholderiales</taxon>
        <taxon>Sutterellaceae</taxon>
        <taxon>Sutterella</taxon>
    </lineage>
</organism>
<feature type="transmembrane region" description="Helical" evidence="8">
    <location>
        <begin position="265"/>
        <end position="290"/>
    </location>
</feature>
<feature type="transmembrane region" description="Helical" evidence="8">
    <location>
        <begin position="228"/>
        <end position="253"/>
    </location>
</feature>
<accession>S3CI20</accession>
<dbReference type="eggNOG" id="COG0842">
    <property type="taxonomic scope" value="Bacteria"/>
</dbReference>
<dbReference type="PROSITE" id="PS51012">
    <property type="entry name" value="ABC_TM2"/>
    <property type="match status" value="1"/>
</dbReference>
<gene>
    <name evidence="10" type="ORF">HMPREF1476_00899</name>
</gene>
<evidence type="ECO:0000256" key="3">
    <source>
        <dbReference type="ARBA" id="ARBA00022448"/>
    </source>
</evidence>
<feature type="domain" description="ABC transmembrane type-2" evidence="9">
    <location>
        <begin position="149"/>
        <end position="378"/>
    </location>
</feature>
<evidence type="ECO:0000256" key="6">
    <source>
        <dbReference type="ARBA" id="ARBA00022989"/>
    </source>
</evidence>
<dbReference type="GO" id="GO:0005886">
    <property type="term" value="C:plasma membrane"/>
    <property type="evidence" value="ECO:0007669"/>
    <property type="project" value="UniProtKB-SubCell"/>
</dbReference>
<comment type="caution">
    <text evidence="10">The sequence shown here is derived from an EMBL/GenBank/DDBJ whole genome shotgun (WGS) entry which is preliminary data.</text>
</comment>
<evidence type="ECO:0000313" key="11">
    <source>
        <dbReference type="Proteomes" id="UP000014400"/>
    </source>
</evidence>